<proteinExistence type="predicted"/>
<sequence length="221" mass="24509">MPYLAAGDSFAFQCAGCGGCCRGREDLVLSGYDLYRLSRRLGLPPRITARAFCRSHIGAVSRLPVLRLAPVKTEGNNCPFLSGGRCAVHEARPLACALYPLGQEISRDGTVRYYFQKTSCGGKAFRATLADYLAAQGVAERESCDVLWATRCMELEQQAPGWEAALGPVILRRFQAKLADALYYRFDTVRPWAEQFCENLAWLAGERARLEAMQQTLLSKK</sequence>
<comment type="caution">
    <text evidence="1">The sequence shown here is derived from an EMBL/GenBank/DDBJ whole genome shotgun (WGS) entry which is preliminary data.</text>
</comment>
<dbReference type="Proteomes" id="UP000823906">
    <property type="component" value="Unassembled WGS sequence"/>
</dbReference>
<dbReference type="Pfam" id="PF03692">
    <property type="entry name" value="CxxCxxCC"/>
    <property type="match status" value="1"/>
</dbReference>
<organism evidence="1 2">
    <name type="scientific">Candidatus Faecalibacterium faecigallinarum</name>
    <dbReference type="NCBI Taxonomy" id="2838577"/>
    <lineage>
        <taxon>Bacteria</taxon>
        <taxon>Bacillati</taxon>
        <taxon>Bacillota</taxon>
        <taxon>Clostridia</taxon>
        <taxon>Eubacteriales</taxon>
        <taxon>Oscillospiraceae</taxon>
        <taxon>Faecalibacterium</taxon>
    </lineage>
</organism>
<reference evidence="1" key="1">
    <citation type="journal article" date="2021" name="PeerJ">
        <title>Extensive microbial diversity within the chicken gut microbiome revealed by metagenomics and culture.</title>
        <authorList>
            <person name="Gilroy R."/>
            <person name="Ravi A."/>
            <person name="Getino M."/>
            <person name="Pursley I."/>
            <person name="Horton D.L."/>
            <person name="Alikhan N.F."/>
            <person name="Baker D."/>
            <person name="Gharbi K."/>
            <person name="Hall N."/>
            <person name="Watson M."/>
            <person name="Adriaenssens E.M."/>
            <person name="Foster-Nyarko E."/>
            <person name="Jarju S."/>
            <person name="Secka A."/>
            <person name="Antonio M."/>
            <person name="Oren A."/>
            <person name="Chaudhuri R.R."/>
            <person name="La Ragione R."/>
            <person name="Hildebrand F."/>
            <person name="Pallen M.J."/>
        </authorList>
    </citation>
    <scope>NUCLEOTIDE SEQUENCE</scope>
    <source>
        <strain evidence="1">ChiSjej5B23-2810</strain>
    </source>
</reference>
<accession>A0A9D2T5A3</accession>
<dbReference type="AlphaFoldDB" id="A0A9D2T5A3"/>
<dbReference type="PANTHER" id="PTHR35866">
    <property type="entry name" value="PUTATIVE-RELATED"/>
    <property type="match status" value="1"/>
</dbReference>
<reference evidence="1" key="2">
    <citation type="submission" date="2021-04" db="EMBL/GenBank/DDBJ databases">
        <authorList>
            <person name="Gilroy R."/>
        </authorList>
    </citation>
    <scope>NUCLEOTIDE SEQUENCE</scope>
    <source>
        <strain evidence="1">ChiSjej5B23-2810</strain>
    </source>
</reference>
<evidence type="ECO:0000313" key="1">
    <source>
        <dbReference type="EMBL" id="HJC46139.1"/>
    </source>
</evidence>
<dbReference type="EMBL" id="DWWN01000053">
    <property type="protein sequence ID" value="HJC46139.1"/>
    <property type="molecule type" value="Genomic_DNA"/>
</dbReference>
<gene>
    <name evidence="1" type="ORF">H9703_08420</name>
</gene>
<dbReference type="PANTHER" id="PTHR35866:SF1">
    <property type="entry name" value="YKGJ FAMILY CYSTEINE CLUSTER PROTEIN"/>
    <property type="match status" value="1"/>
</dbReference>
<name>A0A9D2T5A3_9FIRM</name>
<evidence type="ECO:0000313" key="2">
    <source>
        <dbReference type="Proteomes" id="UP000823906"/>
    </source>
</evidence>
<protein>
    <submittedName>
        <fullName evidence="1">YkgJ family cysteine cluster protein</fullName>
    </submittedName>
</protein>
<dbReference type="InterPro" id="IPR005358">
    <property type="entry name" value="Puta_zinc/iron-chelating_dom"/>
</dbReference>